<keyword evidence="3 5" id="KW-0808">Transferase</keyword>
<dbReference type="AlphaFoldDB" id="B4CWW8"/>
<reference evidence="5 6" key="1">
    <citation type="journal article" date="2011" name="J. Bacteriol.">
        <title>Genome sequence of Chthoniobacter flavus Ellin428, an aerobic heterotrophic soil bacterium.</title>
        <authorList>
            <person name="Kant R."/>
            <person name="van Passel M.W."/>
            <person name="Palva A."/>
            <person name="Lucas S."/>
            <person name="Lapidus A."/>
            <person name="Glavina Del Rio T."/>
            <person name="Dalin E."/>
            <person name="Tice H."/>
            <person name="Bruce D."/>
            <person name="Goodwin L."/>
            <person name="Pitluck S."/>
            <person name="Larimer F.W."/>
            <person name="Land M.L."/>
            <person name="Hauser L."/>
            <person name="Sangwan P."/>
            <person name="de Vos W.M."/>
            <person name="Janssen P.H."/>
            <person name="Smidt H."/>
        </authorList>
    </citation>
    <scope>NUCLEOTIDE SEQUENCE [LARGE SCALE GENOMIC DNA]</scope>
    <source>
        <strain evidence="5 6">Ellin428</strain>
    </source>
</reference>
<feature type="region of interest" description="Disordered" evidence="4">
    <location>
        <begin position="1"/>
        <end position="21"/>
    </location>
</feature>
<evidence type="ECO:0000256" key="3">
    <source>
        <dbReference type="ARBA" id="ARBA00022679"/>
    </source>
</evidence>
<proteinExistence type="inferred from homology"/>
<dbReference type="GO" id="GO:0016757">
    <property type="term" value="F:glycosyltransferase activity"/>
    <property type="evidence" value="ECO:0007669"/>
    <property type="project" value="UniProtKB-KW"/>
</dbReference>
<name>B4CWW8_9BACT</name>
<evidence type="ECO:0000313" key="6">
    <source>
        <dbReference type="Proteomes" id="UP000005824"/>
    </source>
</evidence>
<evidence type="ECO:0000313" key="5">
    <source>
        <dbReference type="EMBL" id="EDY21288.1"/>
    </source>
</evidence>
<comment type="similarity">
    <text evidence="1">Belongs to the glycosyltransferase group 1 family. Glycosyltransferase 4 subfamily.</text>
</comment>
<organism evidence="5 6">
    <name type="scientific">Chthoniobacter flavus Ellin428</name>
    <dbReference type="NCBI Taxonomy" id="497964"/>
    <lineage>
        <taxon>Bacteria</taxon>
        <taxon>Pseudomonadati</taxon>
        <taxon>Verrucomicrobiota</taxon>
        <taxon>Spartobacteria</taxon>
        <taxon>Chthoniobacterales</taxon>
        <taxon>Chthoniobacteraceae</taxon>
        <taxon>Chthoniobacter</taxon>
    </lineage>
</organism>
<comment type="caution">
    <text evidence="5">The sequence shown here is derived from an EMBL/GenBank/DDBJ whole genome shotgun (WGS) entry which is preliminary data.</text>
</comment>
<evidence type="ECO:0000256" key="4">
    <source>
        <dbReference type="SAM" id="MobiDB-lite"/>
    </source>
</evidence>
<dbReference type="Gene3D" id="3.40.50.2000">
    <property type="entry name" value="Glycogen Phosphorylase B"/>
    <property type="match status" value="2"/>
</dbReference>
<dbReference type="SUPFAM" id="SSF53756">
    <property type="entry name" value="UDP-Glycosyltransferase/glycogen phosphorylase"/>
    <property type="match status" value="1"/>
</dbReference>
<feature type="compositionally biased region" description="Polar residues" evidence="4">
    <location>
        <begin position="1"/>
        <end position="15"/>
    </location>
</feature>
<sequence>MSSTISSALTGGPDTSDQRSPRLLPKKLLFTISARLGGSGLDLDSFEAVKGAWQAGILGRVVAYDNRQREIPANLVRSLRWHPVRLASFLQTSHYYGAKKKYLDWVCARDVARRDFDMVHSWSGDCLRTFREAQKRGIPTVLEIPTWHRNKGKKKPALTKSERERDALPLPRRWFEQLPPTRQQILEEYDLADVILVLSDCAADTFLAAGFDKERLFSLPRGTDIERFTPGTLPPKFRAIFVGALKKRKGVDLLLETWHDLALKDAELVLVGAVHKEIEEYLARYGGPSVRVVGHVSKPEDYYRESSVHIFPSTCEGSAKVTYDAAACGLAQITTREAGDVVLDGVNGLVVPCGNKEALAEAIKKLYHNPQLLASMGKAARERIVDNFTWDHYRQRLLRAYEYALQRKRGTSQSA</sequence>
<dbReference type="PANTHER" id="PTHR12526:SF640">
    <property type="entry name" value="COLANIC ACID BIOSYNTHESIS GLYCOSYLTRANSFERASE WCAL-RELATED"/>
    <property type="match status" value="1"/>
</dbReference>
<dbReference type="PANTHER" id="PTHR12526">
    <property type="entry name" value="GLYCOSYLTRANSFERASE"/>
    <property type="match status" value="1"/>
</dbReference>
<protein>
    <submittedName>
        <fullName evidence="5">Glycosyl transferase group 1</fullName>
    </submittedName>
</protein>
<dbReference type="EMBL" id="ABVL01000003">
    <property type="protein sequence ID" value="EDY21288.1"/>
    <property type="molecule type" value="Genomic_DNA"/>
</dbReference>
<gene>
    <name evidence="5" type="ORF">CfE428DRAFT_1581</name>
</gene>
<dbReference type="STRING" id="497964.CfE428DRAFT_1581"/>
<dbReference type="Pfam" id="PF13692">
    <property type="entry name" value="Glyco_trans_1_4"/>
    <property type="match status" value="1"/>
</dbReference>
<evidence type="ECO:0000256" key="1">
    <source>
        <dbReference type="ARBA" id="ARBA00009481"/>
    </source>
</evidence>
<dbReference type="Proteomes" id="UP000005824">
    <property type="component" value="Unassembled WGS sequence"/>
</dbReference>
<keyword evidence="2" id="KW-0328">Glycosyltransferase</keyword>
<dbReference type="eggNOG" id="COG0438">
    <property type="taxonomic scope" value="Bacteria"/>
</dbReference>
<dbReference type="CDD" id="cd03801">
    <property type="entry name" value="GT4_PimA-like"/>
    <property type="match status" value="1"/>
</dbReference>
<keyword evidence="6" id="KW-1185">Reference proteome</keyword>
<accession>B4CWW8</accession>
<evidence type="ECO:0000256" key="2">
    <source>
        <dbReference type="ARBA" id="ARBA00022676"/>
    </source>
</evidence>
<dbReference type="InParanoid" id="B4CWW8"/>